<evidence type="ECO:0000313" key="12">
    <source>
        <dbReference type="Proteomes" id="UP000619376"/>
    </source>
</evidence>
<evidence type="ECO:0000313" key="11">
    <source>
        <dbReference type="Proteomes" id="UP000539473"/>
    </source>
</evidence>
<keyword evidence="5 7" id="KW-0472">Membrane</keyword>
<accession>A0A7W8KH24</accession>
<keyword evidence="10" id="KW-0808">Transferase</keyword>
<dbReference type="GO" id="GO:0071555">
    <property type="term" value="P:cell wall organization"/>
    <property type="evidence" value="ECO:0007669"/>
    <property type="project" value="InterPro"/>
</dbReference>
<feature type="transmembrane region" description="Helical" evidence="7">
    <location>
        <begin position="69"/>
        <end position="91"/>
    </location>
</feature>
<evidence type="ECO:0000313" key="9">
    <source>
        <dbReference type="EMBL" id="GHF54188.1"/>
    </source>
</evidence>
<dbReference type="EC" id="2.7.7.65" evidence="10"/>
<evidence type="ECO:0000256" key="2">
    <source>
        <dbReference type="ARBA" id="ARBA00022475"/>
    </source>
</evidence>
<dbReference type="GO" id="GO:1902201">
    <property type="term" value="P:negative regulation of bacterial-type flagellum-dependent cell motility"/>
    <property type="evidence" value="ECO:0007669"/>
    <property type="project" value="TreeGrafter"/>
</dbReference>
<dbReference type="InterPro" id="IPR029787">
    <property type="entry name" value="Nucleotide_cyclase"/>
</dbReference>
<dbReference type="PANTHER" id="PTHR45138">
    <property type="entry name" value="REGULATORY COMPONENTS OF SENSORY TRANSDUCTION SYSTEM"/>
    <property type="match status" value="1"/>
</dbReference>
<dbReference type="PANTHER" id="PTHR45138:SF9">
    <property type="entry name" value="DIGUANYLATE CYCLASE DGCM-RELATED"/>
    <property type="match status" value="1"/>
</dbReference>
<dbReference type="Proteomes" id="UP000539473">
    <property type="component" value="Unassembled WGS sequence"/>
</dbReference>
<dbReference type="SUPFAM" id="SSF55073">
    <property type="entry name" value="Nucleotide cyclase"/>
    <property type="match status" value="1"/>
</dbReference>
<dbReference type="Gene3D" id="3.30.70.270">
    <property type="match status" value="1"/>
</dbReference>
<evidence type="ECO:0000256" key="1">
    <source>
        <dbReference type="ARBA" id="ARBA00004651"/>
    </source>
</evidence>
<keyword evidence="2" id="KW-1003">Cell membrane</keyword>
<feature type="transmembrane region" description="Helical" evidence="7">
    <location>
        <begin position="97"/>
        <end position="117"/>
    </location>
</feature>
<evidence type="ECO:0000256" key="3">
    <source>
        <dbReference type="ARBA" id="ARBA00022692"/>
    </source>
</evidence>
<feature type="domain" description="GGDEF" evidence="8">
    <location>
        <begin position="220"/>
        <end position="349"/>
    </location>
</feature>
<evidence type="ECO:0000256" key="6">
    <source>
        <dbReference type="SAM" id="MobiDB-lite"/>
    </source>
</evidence>
<reference evidence="12" key="2">
    <citation type="journal article" date="2019" name="Int. J. Syst. Evol. Microbiol.">
        <title>The Global Catalogue of Microorganisms (GCM) 10K type strain sequencing project: providing services to taxonomists for standard genome sequencing and annotation.</title>
        <authorList>
            <consortium name="The Broad Institute Genomics Platform"/>
            <consortium name="The Broad Institute Genome Sequencing Center for Infectious Disease"/>
            <person name="Wu L."/>
            <person name="Ma J."/>
        </authorList>
    </citation>
    <scope>NUCLEOTIDE SEQUENCE [LARGE SCALE GENOMIC DNA]</scope>
    <source>
        <strain evidence="12">CGMCC 1.18437</strain>
    </source>
</reference>
<dbReference type="FunFam" id="3.30.70.270:FF:000001">
    <property type="entry name" value="Diguanylate cyclase domain protein"/>
    <property type="match status" value="1"/>
</dbReference>
<evidence type="ECO:0000256" key="5">
    <source>
        <dbReference type="ARBA" id="ARBA00023136"/>
    </source>
</evidence>
<proteinExistence type="predicted"/>
<evidence type="ECO:0000256" key="7">
    <source>
        <dbReference type="SAM" id="Phobius"/>
    </source>
</evidence>
<dbReference type="InterPro" id="IPR011620">
    <property type="entry name" value="Sig_transdc_His_kinase_LytS_TM"/>
</dbReference>
<gene>
    <name evidence="9" type="ORF">GCM10017781_33100</name>
    <name evidence="10" type="ORF">HNQ07_003570</name>
</gene>
<protein>
    <submittedName>
        <fullName evidence="10">Diguanylate cyclase</fullName>
        <ecNumber evidence="10">2.7.7.65</ecNumber>
    </submittedName>
    <submittedName>
        <fullName evidence="9">GGDEF domain-containing protein</fullName>
    </submittedName>
</protein>
<reference evidence="10 11" key="3">
    <citation type="submission" date="2020-08" db="EMBL/GenBank/DDBJ databases">
        <title>Genomic Encyclopedia of Type Strains, Phase IV (KMG-IV): sequencing the most valuable type-strain genomes for metagenomic binning, comparative biology and taxonomic classification.</title>
        <authorList>
            <person name="Goeker M."/>
        </authorList>
    </citation>
    <scope>NUCLEOTIDE SEQUENCE [LARGE SCALE GENOMIC DNA]</scope>
    <source>
        <strain evidence="10 11">DSM 27521</strain>
    </source>
</reference>
<feature type="transmembrane region" description="Helical" evidence="7">
    <location>
        <begin position="161"/>
        <end position="180"/>
    </location>
</feature>
<dbReference type="GO" id="GO:0000155">
    <property type="term" value="F:phosphorelay sensor kinase activity"/>
    <property type="evidence" value="ECO:0007669"/>
    <property type="project" value="InterPro"/>
</dbReference>
<dbReference type="Pfam" id="PF00990">
    <property type="entry name" value="GGDEF"/>
    <property type="match status" value="1"/>
</dbReference>
<organism evidence="10 11">
    <name type="scientific">Deinococcus metalli</name>
    <dbReference type="NCBI Taxonomy" id="1141878"/>
    <lineage>
        <taxon>Bacteria</taxon>
        <taxon>Thermotogati</taxon>
        <taxon>Deinococcota</taxon>
        <taxon>Deinococci</taxon>
        <taxon>Deinococcales</taxon>
        <taxon>Deinococcaceae</taxon>
        <taxon>Deinococcus</taxon>
    </lineage>
</organism>
<dbReference type="GO" id="GO:0005886">
    <property type="term" value="C:plasma membrane"/>
    <property type="evidence" value="ECO:0007669"/>
    <property type="project" value="UniProtKB-SubCell"/>
</dbReference>
<dbReference type="InterPro" id="IPR050469">
    <property type="entry name" value="Diguanylate_Cyclase"/>
</dbReference>
<keyword evidence="4 7" id="KW-1133">Transmembrane helix</keyword>
<name>A0A7W8KH24_9DEIO</name>
<dbReference type="GO" id="GO:0043709">
    <property type="term" value="P:cell adhesion involved in single-species biofilm formation"/>
    <property type="evidence" value="ECO:0007669"/>
    <property type="project" value="TreeGrafter"/>
</dbReference>
<dbReference type="EMBL" id="JACHFK010000010">
    <property type="protein sequence ID" value="MBB5378069.1"/>
    <property type="molecule type" value="Genomic_DNA"/>
</dbReference>
<dbReference type="GO" id="GO:0052621">
    <property type="term" value="F:diguanylate cyclase activity"/>
    <property type="evidence" value="ECO:0007669"/>
    <property type="project" value="UniProtKB-EC"/>
</dbReference>
<dbReference type="NCBIfam" id="TIGR00254">
    <property type="entry name" value="GGDEF"/>
    <property type="match status" value="1"/>
</dbReference>
<evidence type="ECO:0000256" key="4">
    <source>
        <dbReference type="ARBA" id="ARBA00022989"/>
    </source>
</evidence>
<dbReference type="EMBL" id="BNAJ01000009">
    <property type="protein sequence ID" value="GHF54188.1"/>
    <property type="molecule type" value="Genomic_DNA"/>
</dbReference>
<dbReference type="AlphaFoldDB" id="A0A7W8KH24"/>
<comment type="subcellular location">
    <subcellularLocation>
        <location evidence="1">Cell membrane</location>
        <topology evidence="1">Multi-pass membrane protein</topology>
    </subcellularLocation>
</comment>
<feature type="transmembrane region" description="Helical" evidence="7">
    <location>
        <begin position="40"/>
        <end position="62"/>
    </location>
</feature>
<keyword evidence="3 7" id="KW-0812">Transmembrane</keyword>
<reference evidence="9" key="4">
    <citation type="submission" date="2024-05" db="EMBL/GenBank/DDBJ databases">
        <authorList>
            <person name="Sun Q."/>
            <person name="Zhou Y."/>
        </authorList>
    </citation>
    <scope>NUCLEOTIDE SEQUENCE</scope>
    <source>
        <strain evidence="9">CGMCC 1.18437</strain>
    </source>
</reference>
<dbReference type="CDD" id="cd01949">
    <property type="entry name" value="GGDEF"/>
    <property type="match status" value="1"/>
</dbReference>
<dbReference type="SMART" id="SM00267">
    <property type="entry name" value="GGDEF"/>
    <property type="match status" value="1"/>
</dbReference>
<feature type="compositionally biased region" description="Polar residues" evidence="6">
    <location>
        <begin position="352"/>
        <end position="373"/>
    </location>
</feature>
<keyword evidence="10" id="KW-0548">Nucleotidyltransferase</keyword>
<dbReference type="InterPro" id="IPR043128">
    <property type="entry name" value="Rev_trsase/Diguanyl_cyclase"/>
</dbReference>
<dbReference type="InterPro" id="IPR000160">
    <property type="entry name" value="GGDEF_dom"/>
</dbReference>
<reference evidence="9" key="1">
    <citation type="journal article" date="2014" name="Int. J. Syst. Evol. Microbiol.">
        <title>Complete genome of a new Firmicutes species belonging to the dominant human colonic microbiota ('Ruminococcus bicirculans') reveals two chromosomes and a selective capacity to utilize plant glucans.</title>
        <authorList>
            <consortium name="NISC Comparative Sequencing Program"/>
            <person name="Wegmann U."/>
            <person name="Louis P."/>
            <person name="Goesmann A."/>
            <person name="Henrissat B."/>
            <person name="Duncan S.H."/>
            <person name="Flint H.J."/>
        </authorList>
    </citation>
    <scope>NUCLEOTIDE SEQUENCE</scope>
    <source>
        <strain evidence="9">CGMCC 1.18437</strain>
    </source>
</reference>
<dbReference type="Pfam" id="PF07694">
    <property type="entry name" value="5TM-5TMR_LYT"/>
    <property type="match status" value="1"/>
</dbReference>
<dbReference type="RefSeq" id="WP_184114183.1">
    <property type="nucleotide sequence ID" value="NZ_BNAJ01000009.1"/>
</dbReference>
<keyword evidence="12" id="KW-1185">Reference proteome</keyword>
<dbReference type="PROSITE" id="PS50887">
    <property type="entry name" value="GGDEF"/>
    <property type="match status" value="1"/>
</dbReference>
<evidence type="ECO:0000259" key="8">
    <source>
        <dbReference type="PROSITE" id="PS50887"/>
    </source>
</evidence>
<evidence type="ECO:0000313" key="10">
    <source>
        <dbReference type="EMBL" id="MBB5378069.1"/>
    </source>
</evidence>
<comment type="caution">
    <text evidence="10">The sequence shown here is derived from an EMBL/GenBank/DDBJ whole genome shotgun (WGS) entry which is preliminary data.</text>
</comment>
<feature type="region of interest" description="Disordered" evidence="6">
    <location>
        <begin position="351"/>
        <end position="373"/>
    </location>
</feature>
<sequence length="373" mass="39986">MLTTLFLNLCILTSCAFMLGFTYRRWPVQGRGPWFWARSAGLAATGLLLMQFPATVVPGVFADLRAVPVVFTVLHSGPVAGLAVALPLMLYRLHLGGIGAPIMVLSTISMLLVGTVVRRLDSMPGFEVSWRRRVTRSLLTLLPNGVGLLLLPNGQTLFAQTYLPLLLLSLAGYVVVMMIVDSRLTTLRLLSTLEGQALLDPLTDVANRRQFEHDLPGLTVGDAVVMVDIDHFKALNDTYGHPMGDAALREVAQRLRGELRGGDRAYRYGGEEFAVILRDVGATSLPVVAERLRAAVGRDPLSSVDVPVTVSVGAALMVTGDPRQVVGRADQALYQAKAAGRNCTVMSVGADFQQSGQPGSRSEHSPASSAAQA</sequence>
<dbReference type="Proteomes" id="UP000619376">
    <property type="component" value="Unassembled WGS sequence"/>
</dbReference>